<dbReference type="Proteomes" id="UP001159363">
    <property type="component" value="Chromosome 4"/>
</dbReference>
<organism evidence="2 3">
    <name type="scientific">Dryococelus australis</name>
    <dbReference type="NCBI Taxonomy" id="614101"/>
    <lineage>
        <taxon>Eukaryota</taxon>
        <taxon>Metazoa</taxon>
        <taxon>Ecdysozoa</taxon>
        <taxon>Arthropoda</taxon>
        <taxon>Hexapoda</taxon>
        <taxon>Insecta</taxon>
        <taxon>Pterygota</taxon>
        <taxon>Neoptera</taxon>
        <taxon>Polyneoptera</taxon>
        <taxon>Phasmatodea</taxon>
        <taxon>Verophasmatodea</taxon>
        <taxon>Anareolatae</taxon>
        <taxon>Phasmatidae</taxon>
        <taxon>Eurycanthinae</taxon>
        <taxon>Dryococelus</taxon>
    </lineage>
</organism>
<evidence type="ECO:0000313" key="2">
    <source>
        <dbReference type="EMBL" id="KAJ8884652.1"/>
    </source>
</evidence>
<feature type="domain" description="DUF7869" evidence="1">
    <location>
        <begin position="144"/>
        <end position="250"/>
    </location>
</feature>
<dbReference type="PANTHER" id="PTHR10773:SF19">
    <property type="match status" value="1"/>
</dbReference>
<gene>
    <name evidence="2" type="ORF">PR048_016510</name>
</gene>
<dbReference type="EMBL" id="JARBHB010000005">
    <property type="protein sequence ID" value="KAJ8884652.1"/>
    <property type="molecule type" value="Genomic_DNA"/>
</dbReference>
<keyword evidence="3" id="KW-1185">Reference proteome</keyword>
<accession>A0ABQ9HJX5</accession>
<evidence type="ECO:0000313" key="3">
    <source>
        <dbReference type="Proteomes" id="UP001159363"/>
    </source>
</evidence>
<dbReference type="Pfam" id="PF25273">
    <property type="entry name" value="DUF7869"/>
    <property type="match status" value="1"/>
</dbReference>
<name>A0ABQ9HJX5_9NEOP</name>
<dbReference type="PANTHER" id="PTHR10773">
    <property type="entry name" value="DNA-DIRECTED RNA POLYMERASES I, II, AND III SUBUNIT RPABC2"/>
    <property type="match status" value="1"/>
</dbReference>
<protein>
    <recommendedName>
        <fullName evidence="1">DUF7869 domain-containing protein</fullName>
    </recommendedName>
</protein>
<dbReference type="InterPro" id="IPR057191">
    <property type="entry name" value="DUF7869"/>
</dbReference>
<sequence length="316" mass="35515">MGFGHYILHSDTSQENLVNARSISAIVGQYASDLRSLDNSDFFDIRVIGVSGHANIAINTCEVSTNYGISSEADLNTEIESNVDNPSLVLYHNDIDCSDSEALDELEPDMPIFNVEAEIILASLSKSKSCLPERPAAIKRKKTKEVCCYWWDESEGETKATIFTCCVAHFLEVEIAAWTQEKPKHIILWSDGCVYQNKNKTIANALLQLATKTNFLIEHKCLEKGHTHMEADSVHASIERRLRNREINHPHDYLPVTREARIKPFPYTEKCITHSFFRNFDFPEGEACSSIRPGNIKNGPTVNDVVNFAYISDGIS</sequence>
<comment type="caution">
    <text evidence="2">The sequence shown here is derived from an EMBL/GenBank/DDBJ whole genome shotgun (WGS) entry which is preliminary data.</text>
</comment>
<reference evidence="2 3" key="1">
    <citation type="submission" date="2023-02" db="EMBL/GenBank/DDBJ databases">
        <title>LHISI_Scaffold_Assembly.</title>
        <authorList>
            <person name="Stuart O.P."/>
            <person name="Cleave R."/>
            <person name="Magrath M.J.L."/>
            <person name="Mikheyev A.S."/>
        </authorList>
    </citation>
    <scope>NUCLEOTIDE SEQUENCE [LARGE SCALE GENOMIC DNA]</scope>
    <source>
        <strain evidence="2">Daus_M_001</strain>
        <tissue evidence="2">Leg muscle</tissue>
    </source>
</reference>
<proteinExistence type="predicted"/>
<evidence type="ECO:0000259" key="1">
    <source>
        <dbReference type="Pfam" id="PF25273"/>
    </source>
</evidence>